<dbReference type="SUPFAM" id="SSF52540">
    <property type="entry name" value="P-loop containing nucleoside triphosphate hydrolases"/>
    <property type="match status" value="2"/>
</dbReference>
<dbReference type="FunFam" id="3.40.50.300:FF:001809">
    <property type="entry name" value="Si:ch1073-365p7.2"/>
    <property type="match status" value="2"/>
</dbReference>
<dbReference type="PANTHER" id="PTHR10903:SF107">
    <property type="entry name" value="GTPASE IMAP FAMILY MEMBER 4-LIKE-RELATED"/>
    <property type="match status" value="1"/>
</dbReference>
<feature type="domain" description="AIG1-type G" evidence="4">
    <location>
        <begin position="11"/>
        <end position="209"/>
    </location>
</feature>
<comment type="similarity">
    <text evidence="1">Belongs to the TRAFAC class TrmE-Era-EngA-EngB-Septin-like GTPase superfamily. AIG1/Toc34/Toc159-like paraseptin GTPase family. IAN subfamily.</text>
</comment>
<accession>A0A3B4C7M5</accession>
<dbReference type="STRING" id="42514.ENSPNAP00000007165"/>
<dbReference type="PANTHER" id="PTHR10903">
    <property type="entry name" value="GTPASE, IMAP FAMILY MEMBER-RELATED"/>
    <property type="match status" value="1"/>
</dbReference>
<evidence type="ECO:0000256" key="1">
    <source>
        <dbReference type="ARBA" id="ARBA00008535"/>
    </source>
</evidence>
<dbReference type="OMA" id="KCAHRIV"/>
<dbReference type="AlphaFoldDB" id="A0A3B4C7M5"/>
<evidence type="ECO:0000259" key="4">
    <source>
        <dbReference type="PROSITE" id="PS51720"/>
    </source>
</evidence>
<name>A0A3B4C7M5_PYGNA</name>
<keyword evidence="6" id="KW-1185">Reference proteome</keyword>
<evidence type="ECO:0000256" key="2">
    <source>
        <dbReference type="ARBA" id="ARBA00022741"/>
    </source>
</evidence>
<dbReference type="Pfam" id="PF04548">
    <property type="entry name" value="AIG1"/>
    <property type="match status" value="2"/>
</dbReference>
<dbReference type="InterPro" id="IPR045058">
    <property type="entry name" value="GIMA/IAN/Toc"/>
</dbReference>
<evidence type="ECO:0000313" key="6">
    <source>
        <dbReference type="Proteomes" id="UP001501920"/>
    </source>
</evidence>
<dbReference type="Ensembl" id="ENSPNAT00000002290.2">
    <property type="protein sequence ID" value="ENSPNAP00000007165.2"/>
    <property type="gene ID" value="ENSPNAG00000014932.2"/>
</dbReference>
<protein>
    <recommendedName>
        <fullName evidence="4">AIG1-type G domain-containing protein</fullName>
    </recommendedName>
</protein>
<dbReference type="GeneTree" id="ENSGT00940000162556"/>
<dbReference type="Gene3D" id="3.40.50.300">
    <property type="entry name" value="P-loop containing nucleotide triphosphate hydrolases"/>
    <property type="match status" value="2"/>
</dbReference>
<dbReference type="RefSeq" id="XP_017557756.1">
    <property type="nucleotide sequence ID" value="XM_017702267.1"/>
</dbReference>
<dbReference type="InterPro" id="IPR006703">
    <property type="entry name" value="G_AIG1"/>
</dbReference>
<evidence type="ECO:0000313" key="5">
    <source>
        <dbReference type="Ensembl" id="ENSPNAP00000007165.2"/>
    </source>
</evidence>
<reference evidence="5 6" key="1">
    <citation type="submission" date="2020-10" db="EMBL/GenBank/DDBJ databases">
        <title>Pygocentrus nattereri (red-bellied piranha) genome, fPygNat1, primary haplotype.</title>
        <authorList>
            <person name="Myers G."/>
            <person name="Meyer A."/>
            <person name="Karagic N."/>
            <person name="Pippel M."/>
            <person name="Winkler S."/>
            <person name="Tracey A."/>
            <person name="Wood J."/>
            <person name="Formenti G."/>
            <person name="Howe K."/>
            <person name="Fedrigo O."/>
            <person name="Jarvis E.D."/>
        </authorList>
    </citation>
    <scope>NUCLEOTIDE SEQUENCE [LARGE SCALE GENOMIC DNA]</scope>
</reference>
<dbReference type="GO" id="GO:0005525">
    <property type="term" value="F:GTP binding"/>
    <property type="evidence" value="ECO:0007669"/>
    <property type="project" value="UniProtKB-KW"/>
</dbReference>
<reference evidence="5" key="3">
    <citation type="submission" date="2025-09" db="UniProtKB">
        <authorList>
            <consortium name="Ensembl"/>
        </authorList>
    </citation>
    <scope>IDENTIFICATION</scope>
</reference>
<dbReference type="GeneID" id="108430090"/>
<dbReference type="Proteomes" id="UP001501920">
    <property type="component" value="Chromosome 15"/>
</dbReference>
<organism evidence="5 6">
    <name type="scientific">Pygocentrus nattereri</name>
    <name type="common">Red-bellied piranha</name>
    <dbReference type="NCBI Taxonomy" id="42514"/>
    <lineage>
        <taxon>Eukaryota</taxon>
        <taxon>Metazoa</taxon>
        <taxon>Chordata</taxon>
        <taxon>Craniata</taxon>
        <taxon>Vertebrata</taxon>
        <taxon>Euteleostomi</taxon>
        <taxon>Actinopterygii</taxon>
        <taxon>Neopterygii</taxon>
        <taxon>Teleostei</taxon>
        <taxon>Ostariophysi</taxon>
        <taxon>Characiformes</taxon>
        <taxon>Characoidei</taxon>
        <taxon>Pygocentrus</taxon>
    </lineage>
</organism>
<dbReference type="PROSITE" id="PS51720">
    <property type="entry name" value="G_AIG1"/>
    <property type="match status" value="2"/>
</dbReference>
<reference evidence="5" key="2">
    <citation type="submission" date="2025-08" db="UniProtKB">
        <authorList>
            <consortium name="Ensembl"/>
        </authorList>
    </citation>
    <scope>IDENTIFICATION</scope>
</reference>
<sequence length="622" mass="70961">MSQIQEDSSNGTELRAVIMGWHKAGKTSVINTILGPDVAGSVSGQCVKKEGYVNGRKITLVDTPGWWKDCSIRDSPELSKQAIMRSVSLCPPGPHAFLLVIQADLLIKEKYMEPLVQRMELLSERVWAHTIVLFTAGDSLRNTSIEKHIQSEEKTLKKLLEKCGNRYHVFDNINTGNRTQVEELFEKVQNGIRQNCGRYFEVDLEGLQEIQGKWEKIQRRAAARQTKVRDERCLIKTKAEIQDLEKVRMVLLGWVMSGKSSAGNTILNRKGFETEERTTKCVRSSRDVAGRKITVLDTPGWWKYFSSKFNETVQATVLKGVSQYKKFPHAMLLVLPADTSFKEEQKKIIEENMAIFGEQIWKHTIVLFTWGDFLGDALIEQYIESEGEALQWLIDKCGNRYHVFDNTKRGDDAQVAELLEKIDEMVAGNCLFRPDVTELTEMKAELLLDTSEEVQLEDFLNVLKEEWNRRTKEFRENVEKLLAEATGALLMKSNQSRSPPPTFTEKDVSADTIQACRPVCEMDIPPKKKKKDHGYASKVSDNLTEQLLSLLEREWSRQEAMVMEKLRATLLKAIEVSSEVDEDEIHASMAKVLWWIPGCEIGEDPCRISDAYEDLEDISSQN</sequence>
<evidence type="ECO:0000256" key="3">
    <source>
        <dbReference type="ARBA" id="ARBA00023134"/>
    </source>
</evidence>
<keyword evidence="3" id="KW-0342">GTP-binding</keyword>
<dbReference type="InterPro" id="IPR027417">
    <property type="entry name" value="P-loop_NTPase"/>
</dbReference>
<proteinExistence type="inferred from homology"/>
<keyword evidence="2" id="KW-0547">Nucleotide-binding</keyword>
<feature type="domain" description="AIG1-type G" evidence="4">
    <location>
        <begin position="244"/>
        <end position="441"/>
    </location>
</feature>